<evidence type="ECO:0008006" key="3">
    <source>
        <dbReference type="Google" id="ProtNLM"/>
    </source>
</evidence>
<name>A0A0M2UW42_9BACT</name>
<comment type="caution">
    <text evidence="1">The sequence shown here is derived from an EMBL/GenBank/DDBJ whole genome shotgun (WGS) entry which is preliminary data.</text>
</comment>
<organism evidence="1 2">
    <name type="scientific">Candidatus Brocadia fulgida</name>
    <dbReference type="NCBI Taxonomy" id="380242"/>
    <lineage>
        <taxon>Bacteria</taxon>
        <taxon>Pseudomonadati</taxon>
        <taxon>Planctomycetota</taxon>
        <taxon>Candidatus Brocadiia</taxon>
        <taxon>Candidatus Brocadiales</taxon>
        <taxon>Candidatus Brocadiaceae</taxon>
        <taxon>Candidatus Brocadia</taxon>
    </lineage>
</organism>
<protein>
    <recommendedName>
        <fullName evidence="3">CopG family transcriptional regulator</fullName>
    </recommendedName>
</protein>
<keyword evidence="2" id="KW-1185">Reference proteome</keyword>
<proteinExistence type="predicted"/>
<reference evidence="1 2" key="1">
    <citation type="journal article" date="2013" name="BMC Microbiol.">
        <title>Identification of the type II cytochrome c maturation pathway in anammox bacteria by comparative genomics.</title>
        <authorList>
            <person name="Ferousi C."/>
            <person name="Speth D.R."/>
            <person name="Reimann J."/>
            <person name="Op den Camp H.J."/>
            <person name="Allen J.W."/>
            <person name="Keltjens J.T."/>
            <person name="Jetten M.S."/>
        </authorList>
    </citation>
    <scope>NUCLEOTIDE SEQUENCE [LARGE SCALE GENOMIC DNA]</scope>
    <source>
        <strain evidence="1">RU1</strain>
    </source>
</reference>
<sequence length="90" mass="10479">MATQHRRKKATFALNETILKDAKEIAHEADYRSLNDFVETAIGEMIKRHRKKEIKRQLSAASRDSLFLADIAKAQRDFQDTDWESLEKDS</sequence>
<evidence type="ECO:0000313" key="2">
    <source>
        <dbReference type="Proteomes" id="UP000034954"/>
    </source>
</evidence>
<evidence type="ECO:0000313" key="1">
    <source>
        <dbReference type="EMBL" id="KKO19186.1"/>
    </source>
</evidence>
<dbReference type="AlphaFoldDB" id="A0A0M2UW42"/>
<dbReference type="Proteomes" id="UP000034954">
    <property type="component" value="Unassembled WGS sequence"/>
</dbReference>
<accession>A0A0M2UW42</accession>
<dbReference type="EMBL" id="LAQJ01000210">
    <property type="protein sequence ID" value="KKO19186.1"/>
    <property type="molecule type" value="Genomic_DNA"/>
</dbReference>
<gene>
    <name evidence="1" type="ORF">BROFUL_02095</name>
</gene>